<evidence type="ECO:0000259" key="6">
    <source>
        <dbReference type="Pfam" id="PF01266"/>
    </source>
</evidence>
<dbReference type="EMBL" id="LYMM01000031">
    <property type="protein sequence ID" value="PNU04790.1"/>
    <property type="molecule type" value="Genomic_DNA"/>
</dbReference>
<evidence type="ECO:0000313" key="7">
    <source>
        <dbReference type="EMBL" id="PNU04790.1"/>
    </source>
</evidence>
<dbReference type="InterPro" id="IPR036188">
    <property type="entry name" value="FAD/NAD-bd_sf"/>
</dbReference>
<comment type="cofactor">
    <cofactor evidence="1">
        <name>FAD</name>
        <dbReference type="ChEBI" id="CHEBI:57692"/>
    </cofactor>
</comment>
<dbReference type="Pfam" id="PF01266">
    <property type="entry name" value="DAO"/>
    <property type="match status" value="1"/>
</dbReference>
<dbReference type="Gene3D" id="3.30.9.10">
    <property type="entry name" value="D-Amino Acid Oxidase, subunit A, domain 2"/>
    <property type="match status" value="1"/>
</dbReference>
<reference evidence="7 8" key="1">
    <citation type="submission" date="2016-05" db="EMBL/GenBank/DDBJ databases">
        <title>Complete genome sequence of Novosphingobium guangzhouense SA925(T).</title>
        <authorList>
            <person name="Sha S."/>
        </authorList>
    </citation>
    <scope>NUCLEOTIDE SEQUENCE [LARGE SCALE GENOMIC DNA]</scope>
    <source>
        <strain evidence="7 8">SA925</strain>
    </source>
</reference>
<comment type="similarity">
    <text evidence="5">Belongs to the L2HGDH family.</text>
</comment>
<name>A0A2K2G171_9SPHN</name>
<dbReference type="SUPFAM" id="SSF51905">
    <property type="entry name" value="FAD/NAD(P)-binding domain"/>
    <property type="match status" value="1"/>
</dbReference>
<comment type="caution">
    <text evidence="7">The sequence shown here is derived from an EMBL/GenBank/DDBJ whole genome shotgun (WGS) entry which is preliminary data.</text>
</comment>
<gene>
    <name evidence="7" type="ORF">A8V01_18595</name>
</gene>
<dbReference type="OrthoDB" id="9801699at2"/>
<dbReference type="GO" id="GO:0047545">
    <property type="term" value="F:(S)-2-hydroxyglutarate dehydrogenase activity"/>
    <property type="evidence" value="ECO:0007669"/>
    <property type="project" value="TreeGrafter"/>
</dbReference>
<dbReference type="AlphaFoldDB" id="A0A2K2G171"/>
<evidence type="ECO:0000256" key="5">
    <source>
        <dbReference type="ARBA" id="ARBA00037941"/>
    </source>
</evidence>
<dbReference type="PANTHER" id="PTHR43104:SF4">
    <property type="entry name" value="L-2-HYDROXYGLUTARATE DEHYDROGENASE, MITOCHONDRIAL"/>
    <property type="match status" value="1"/>
</dbReference>
<keyword evidence="2" id="KW-0285">Flavoprotein</keyword>
<evidence type="ECO:0000256" key="3">
    <source>
        <dbReference type="ARBA" id="ARBA00022827"/>
    </source>
</evidence>
<keyword evidence="8" id="KW-1185">Reference proteome</keyword>
<dbReference type="Proteomes" id="UP000236327">
    <property type="component" value="Unassembled WGS sequence"/>
</dbReference>
<accession>A0A2K2G171</accession>
<evidence type="ECO:0000256" key="1">
    <source>
        <dbReference type="ARBA" id="ARBA00001974"/>
    </source>
</evidence>
<feature type="domain" description="FAD dependent oxidoreductase" evidence="6">
    <location>
        <begin position="5"/>
        <end position="360"/>
    </location>
</feature>
<dbReference type="InterPro" id="IPR006076">
    <property type="entry name" value="FAD-dep_OxRdtase"/>
</dbReference>
<protein>
    <submittedName>
        <fullName evidence="7">FAD-dependent oxidoreductase</fullName>
    </submittedName>
</protein>
<organism evidence="7 8">
    <name type="scientific">Novosphingobium guangzhouense</name>
    <dbReference type="NCBI Taxonomy" id="1850347"/>
    <lineage>
        <taxon>Bacteria</taxon>
        <taxon>Pseudomonadati</taxon>
        <taxon>Pseudomonadota</taxon>
        <taxon>Alphaproteobacteria</taxon>
        <taxon>Sphingomonadales</taxon>
        <taxon>Sphingomonadaceae</taxon>
        <taxon>Novosphingobium</taxon>
    </lineage>
</organism>
<dbReference type="Gene3D" id="3.50.50.60">
    <property type="entry name" value="FAD/NAD(P)-binding domain"/>
    <property type="match status" value="1"/>
</dbReference>
<proteinExistence type="inferred from homology"/>
<keyword evidence="3" id="KW-0274">FAD</keyword>
<evidence type="ECO:0000256" key="2">
    <source>
        <dbReference type="ARBA" id="ARBA00022630"/>
    </source>
</evidence>
<evidence type="ECO:0000256" key="4">
    <source>
        <dbReference type="ARBA" id="ARBA00023002"/>
    </source>
</evidence>
<sequence length="366" mass="38770">MMQFDCAIIGAGIVGLAIARALANTGMSVVLIEQEGRIAGGISSRNSGVIHAGIYYPPGSLKARLCVEGRERLYDFCARAGVPHRKVGKLIFAAGPEQSAELDRLSANAAAGGVDDLVRLDAAQIRRMEPALDSRDCLFSPSTGIVDVAALALALLGEAEASGALLALRTPVERIEQAAGIWRVHLAEEEEPVEAAWVVNCAGLSAVALAGTIEALSPPALPVMRYAKGVYFAYSGRHPFNHLVYPLPEPGGLGVHLTLDLDGAIRFGPDVEWIDAVDYQVPADRHAAFATAAQRIWPELDPDRLHPDFAGVRPKISGKGQPNADFVISGPEDHRLPGLVNLFGIESPGLTSSLAIGEHVRGMIVH</sequence>
<dbReference type="PANTHER" id="PTHR43104">
    <property type="entry name" value="L-2-HYDROXYGLUTARATE DEHYDROGENASE, MITOCHONDRIAL"/>
    <property type="match status" value="1"/>
</dbReference>
<evidence type="ECO:0000313" key="8">
    <source>
        <dbReference type="Proteomes" id="UP000236327"/>
    </source>
</evidence>
<keyword evidence="4" id="KW-0560">Oxidoreductase</keyword>